<proteinExistence type="predicted"/>
<evidence type="ECO:0000313" key="3">
    <source>
        <dbReference type="Proteomes" id="UP000772434"/>
    </source>
</evidence>
<feature type="transmembrane region" description="Helical" evidence="1">
    <location>
        <begin position="12"/>
        <end position="32"/>
    </location>
</feature>
<feature type="transmembrane region" description="Helical" evidence="1">
    <location>
        <begin position="107"/>
        <end position="130"/>
    </location>
</feature>
<accession>A0A9P5PGK8</accession>
<keyword evidence="3" id="KW-1185">Reference proteome</keyword>
<keyword evidence="1" id="KW-1133">Transmembrane helix</keyword>
<name>A0A9P5PGK8_9AGAR</name>
<dbReference type="Proteomes" id="UP000772434">
    <property type="component" value="Unassembled WGS sequence"/>
</dbReference>
<keyword evidence="1" id="KW-0472">Membrane</keyword>
<reference evidence="2" key="1">
    <citation type="submission" date="2020-11" db="EMBL/GenBank/DDBJ databases">
        <authorList>
            <consortium name="DOE Joint Genome Institute"/>
            <person name="Ahrendt S."/>
            <person name="Riley R."/>
            <person name="Andreopoulos W."/>
            <person name="Labutti K."/>
            <person name="Pangilinan J."/>
            <person name="Ruiz-Duenas F.J."/>
            <person name="Barrasa J.M."/>
            <person name="Sanchez-Garcia M."/>
            <person name="Camarero S."/>
            <person name="Miyauchi S."/>
            <person name="Serrano A."/>
            <person name="Linde D."/>
            <person name="Babiker R."/>
            <person name="Drula E."/>
            <person name="Ayuso-Fernandez I."/>
            <person name="Pacheco R."/>
            <person name="Padilla G."/>
            <person name="Ferreira P."/>
            <person name="Barriuso J."/>
            <person name="Kellner H."/>
            <person name="Castanera R."/>
            <person name="Alfaro M."/>
            <person name="Ramirez L."/>
            <person name="Pisabarro A.G."/>
            <person name="Kuo A."/>
            <person name="Tritt A."/>
            <person name="Lipzen A."/>
            <person name="He G."/>
            <person name="Yan M."/>
            <person name="Ng V."/>
            <person name="Cullen D."/>
            <person name="Martin F."/>
            <person name="Rosso M.-N."/>
            <person name="Henrissat B."/>
            <person name="Hibbett D."/>
            <person name="Martinez A.T."/>
            <person name="Grigoriev I.V."/>
        </authorList>
    </citation>
    <scope>NUCLEOTIDE SEQUENCE</scope>
    <source>
        <strain evidence="2">AH 40177</strain>
    </source>
</reference>
<comment type="caution">
    <text evidence="2">The sequence shown here is derived from an EMBL/GenBank/DDBJ whole genome shotgun (WGS) entry which is preliminary data.</text>
</comment>
<dbReference type="EMBL" id="JADNRY010000111">
    <property type="protein sequence ID" value="KAF9064971.1"/>
    <property type="molecule type" value="Genomic_DNA"/>
</dbReference>
<evidence type="ECO:0008006" key="4">
    <source>
        <dbReference type="Google" id="ProtNLM"/>
    </source>
</evidence>
<keyword evidence="1" id="KW-0812">Transmembrane</keyword>
<organism evidence="2 3">
    <name type="scientific">Rhodocollybia butyracea</name>
    <dbReference type="NCBI Taxonomy" id="206335"/>
    <lineage>
        <taxon>Eukaryota</taxon>
        <taxon>Fungi</taxon>
        <taxon>Dikarya</taxon>
        <taxon>Basidiomycota</taxon>
        <taxon>Agaricomycotina</taxon>
        <taxon>Agaricomycetes</taxon>
        <taxon>Agaricomycetidae</taxon>
        <taxon>Agaricales</taxon>
        <taxon>Marasmiineae</taxon>
        <taxon>Omphalotaceae</taxon>
        <taxon>Rhodocollybia</taxon>
    </lineage>
</organism>
<dbReference type="AlphaFoldDB" id="A0A9P5PGK8"/>
<feature type="transmembrane region" description="Helical" evidence="1">
    <location>
        <begin position="83"/>
        <end position="101"/>
    </location>
</feature>
<sequence>MSVGIASRPQAISLRVWLRVIWMWVIWAWMWVRVMWMWMERPDEVHSREEEGVKSLPRRRRRLLYLRCRGPGAIRLLGGRGRVGVLVVVVLVVVVAVKVLVVVVMVVVIMVVVMVVVMVVPVEVVLGHAVRLT</sequence>
<protein>
    <recommendedName>
        <fullName evidence="4">Transmembrane protein</fullName>
    </recommendedName>
</protein>
<gene>
    <name evidence="2" type="ORF">BDP27DRAFT_1332704</name>
</gene>
<evidence type="ECO:0000313" key="2">
    <source>
        <dbReference type="EMBL" id="KAF9064971.1"/>
    </source>
</evidence>
<evidence type="ECO:0000256" key="1">
    <source>
        <dbReference type="SAM" id="Phobius"/>
    </source>
</evidence>